<organism evidence="3 4">
    <name type="scientific">Nocardia bovistercoris</name>
    <dbReference type="NCBI Taxonomy" id="2785916"/>
    <lineage>
        <taxon>Bacteria</taxon>
        <taxon>Bacillati</taxon>
        <taxon>Actinomycetota</taxon>
        <taxon>Actinomycetes</taxon>
        <taxon>Mycobacteriales</taxon>
        <taxon>Nocardiaceae</taxon>
        <taxon>Nocardia</taxon>
    </lineage>
</organism>
<evidence type="ECO:0008006" key="5">
    <source>
        <dbReference type="Google" id="ProtNLM"/>
    </source>
</evidence>
<keyword evidence="2" id="KW-0812">Transmembrane</keyword>
<keyword evidence="4" id="KW-1185">Reference proteome</keyword>
<feature type="compositionally biased region" description="Basic and acidic residues" evidence="1">
    <location>
        <begin position="224"/>
        <end position="241"/>
    </location>
</feature>
<dbReference type="Proteomes" id="UP000655751">
    <property type="component" value="Unassembled WGS sequence"/>
</dbReference>
<feature type="compositionally biased region" description="Basic and acidic residues" evidence="1">
    <location>
        <begin position="198"/>
        <end position="213"/>
    </location>
</feature>
<feature type="region of interest" description="Disordered" evidence="1">
    <location>
        <begin position="193"/>
        <end position="241"/>
    </location>
</feature>
<name>A0A931I6Q3_9NOCA</name>
<proteinExistence type="predicted"/>
<dbReference type="AlphaFoldDB" id="A0A931I6Q3"/>
<evidence type="ECO:0000256" key="1">
    <source>
        <dbReference type="SAM" id="MobiDB-lite"/>
    </source>
</evidence>
<dbReference type="EMBL" id="JADMLG010000002">
    <property type="protein sequence ID" value="MBH0775932.1"/>
    <property type="molecule type" value="Genomic_DNA"/>
</dbReference>
<accession>A0A931I6Q3</accession>
<keyword evidence="2" id="KW-1133">Transmembrane helix</keyword>
<sequence>MSPGILAVVIVVILVALGAAVVLLRPVVRSRRLRARFGPEYDRIVAEVDNRRAAERELTERERRHAALELRELSPERRDYFTRAWATVQERFVDQPADSVGAADALLTALMSERGYPTEGFDQQVADLSVEHGATLGRYRTAHDIAVAHGEGKTTTEDLRTAIVYYRALFLELVDGTAKPATGTDRDAIAHEQVSTSDIDRAGVDAHPPKSDPAKATAGQQESTKNDAAHEGAARKKDAVA</sequence>
<protein>
    <recommendedName>
        <fullName evidence="5">Secreted protein</fullName>
    </recommendedName>
</protein>
<evidence type="ECO:0000313" key="3">
    <source>
        <dbReference type="EMBL" id="MBH0775932.1"/>
    </source>
</evidence>
<reference evidence="3" key="1">
    <citation type="submission" date="2020-11" db="EMBL/GenBank/DDBJ databases">
        <title>Nocardia NEAU-351.nov., a novel actinomycete isolated from the cow dung.</title>
        <authorList>
            <person name="Zhang X."/>
        </authorList>
    </citation>
    <scope>NUCLEOTIDE SEQUENCE</scope>
    <source>
        <strain evidence="3">NEAU-351</strain>
    </source>
</reference>
<feature type="transmembrane region" description="Helical" evidence="2">
    <location>
        <begin position="6"/>
        <end position="28"/>
    </location>
</feature>
<keyword evidence="2" id="KW-0472">Membrane</keyword>
<comment type="caution">
    <text evidence="3">The sequence shown here is derived from an EMBL/GenBank/DDBJ whole genome shotgun (WGS) entry which is preliminary data.</text>
</comment>
<gene>
    <name evidence="3" type="ORF">IT779_06490</name>
</gene>
<dbReference type="RefSeq" id="WP_196148236.1">
    <property type="nucleotide sequence ID" value="NZ_JADMLG010000002.1"/>
</dbReference>
<evidence type="ECO:0000313" key="4">
    <source>
        <dbReference type="Proteomes" id="UP000655751"/>
    </source>
</evidence>
<evidence type="ECO:0000256" key="2">
    <source>
        <dbReference type="SAM" id="Phobius"/>
    </source>
</evidence>